<dbReference type="EMBL" id="JAINVV010000011">
    <property type="protein sequence ID" value="MBY8825222.1"/>
    <property type="molecule type" value="Genomic_DNA"/>
</dbReference>
<feature type="signal peptide" evidence="1">
    <location>
        <begin position="1"/>
        <end position="26"/>
    </location>
</feature>
<sequence>MRRDVRRTIVAAAAILCLSATAPAQAQPAPGGRYEQIGPLRLYYEVHGQGKPLLILHGGGSTIETSFGAVLPMLAARRRVIAPEQQAHGHTADIDRPLSFSRMADDTAALLRRLGTGKVDVLGFSNGGSVAMELAIRHPDLVDRLVLGSVYYRRDAIRPELLRAFATADARSMPDIYRQAYLKVAPDPRGLDTLTPKLMRNLLGFDGWSDARLASIKAPTMIVQANDDVAPLEHVAQMARIIPGAQLVVLPGGHGAYLGEAMAAIPESELPVHAMGIIMEFLDAGPAAGMARKAR</sequence>
<dbReference type="GO" id="GO:0016787">
    <property type="term" value="F:hydrolase activity"/>
    <property type="evidence" value="ECO:0007669"/>
    <property type="project" value="UniProtKB-KW"/>
</dbReference>
<dbReference type="PRINTS" id="PR00111">
    <property type="entry name" value="ABHYDROLASE"/>
</dbReference>
<feature type="chain" id="PRO_5046190058" evidence="1">
    <location>
        <begin position="27"/>
        <end position="295"/>
    </location>
</feature>
<evidence type="ECO:0000256" key="1">
    <source>
        <dbReference type="SAM" id="SignalP"/>
    </source>
</evidence>
<keyword evidence="4" id="KW-1185">Reference proteome</keyword>
<dbReference type="SUPFAM" id="SSF53474">
    <property type="entry name" value="alpha/beta-Hydrolases"/>
    <property type="match status" value="1"/>
</dbReference>
<keyword evidence="3" id="KW-0378">Hydrolase</keyword>
<organism evidence="3 4">
    <name type="scientific">Sphingomonas colocasiae</name>
    <dbReference type="NCBI Taxonomy" id="1848973"/>
    <lineage>
        <taxon>Bacteria</taxon>
        <taxon>Pseudomonadati</taxon>
        <taxon>Pseudomonadota</taxon>
        <taxon>Alphaproteobacteria</taxon>
        <taxon>Sphingomonadales</taxon>
        <taxon>Sphingomonadaceae</taxon>
        <taxon>Sphingomonas</taxon>
    </lineage>
</organism>
<feature type="domain" description="AB hydrolase-1" evidence="2">
    <location>
        <begin position="53"/>
        <end position="258"/>
    </location>
</feature>
<name>A0ABS7PV28_9SPHN</name>
<dbReference type="PANTHER" id="PTHR43433">
    <property type="entry name" value="HYDROLASE, ALPHA/BETA FOLD FAMILY PROTEIN"/>
    <property type="match status" value="1"/>
</dbReference>
<dbReference type="Proteomes" id="UP000706039">
    <property type="component" value="Unassembled WGS sequence"/>
</dbReference>
<reference evidence="3 4" key="1">
    <citation type="submission" date="2021-08" db="EMBL/GenBank/DDBJ databases">
        <authorList>
            <person name="Tuo L."/>
        </authorList>
    </citation>
    <scope>NUCLEOTIDE SEQUENCE [LARGE SCALE GENOMIC DNA]</scope>
    <source>
        <strain evidence="3 4">JCM 31229</strain>
    </source>
</reference>
<accession>A0ABS7PV28</accession>
<dbReference type="PANTHER" id="PTHR43433:SF5">
    <property type="entry name" value="AB HYDROLASE-1 DOMAIN-CONTAINING PROTEIN"/>
    <property type="match status" value="1"/>
</dbReference>
<evidence type="ECO:0000313" key="3">
    <source>
        <dbReference type="EMBL" id="MBY8825222.1"/>
    </source>
</evidence>
<dbReference type="InterPro" id="IPR000073">
    <property type="entry name" value="AB_hydrolase_1"/>
</dbReference>
<dbReference type="Gene3D" id="3.40.50.1820">
    <property type="entry name" value="alpha/beta hydrolase"/>
    <property type="match status" value="1"/>
</dbReference>
<protein>
    <submittedName>
        <fullName evidence="3">Alpha/beta hydrolase</fullName>
    </submittedName>
</protein>
<comment type="caution">
    <text evidence="3">The sequence shown here is derived from an EMBL/GenBank/DDBJ whole genome shotgun (WGS) entry which is preliminary data.</text>
</comment>
<dbReference type="Pfam" id="PF12697">
    <property type="entry name" value="Abhydrolase_6"/>
    <property type="match status" value="1"/>
</dbReference>
<gene>
    <name evidence="3" type="ORF">K7G82_23165</name>
</gene>
<dbReference type="RefSeq" id="WP_222992319.1">
    <property type="nucleotide sequence ID" value="NZ_JAINVV010000011.1"/>
</dbReference>
<keyword evidence="1" id="KW-0732">Signal</keyword>
<evidence type="ECO:0000259" key="2">
    <source>
        <dbReference type="Pfam" id="PF12697"/>
    </source>
</evidence>
<evidence type="ECO:0000313" key="4">
    <source>
        <dbReference type="Proteomes" id="UP000706039"/>
    </source>
</evidence>
<dbReference type="InterPro" id="IPR029058">
    <property type="entry name" value="AB_hydrolase_fold"/>
</dbReference>
<dbReference type="InterPro" id="IPR050471">
    <property type="entry name" value="AB_hydrolase"/>
</dbReference>
<proteinExistence type="predicted"/>